<organism evidence="6 7">
    <name type="scientific">Cellulomonas gilvus (strain ATCC 13127 / NRRL B-14078)</name>
    <name type="common">Cellvibrio gilvus</name>
    <dbReference type="NCBI Taxonomy" id="593907"/>
    <lineage>
        <taxon>Bacteria</taxon>
        <taxon>Bacillati</taxon>
        <taxon>Actinomycetota</taxon>
        <taxon>Actinomycetes</taxon>
        <taxon>Micrococcales</taxon>
        <taxon>Cellulomonadaceae</taxon>
        <taxon>Cellulomonas</taxon>
    </lineage>
</organism>
<keyword evidence="3" id="KW-0732">Signal</keyword>
<dbReference type="STRING" id="593907.Celgi_1113"/>
<feature type="region of interest" description="Disordered" evidence="2">
    <location>
        <begin position="192"/>
        <end position="230"/>
    </location>
</feature>
<reference evidence="7" key="1">
    <citation type="submission" date="2011-04" db="EMBL/GenBank/DDBJ databases">
        <title>Complete sequence of Cellvibrio gilvus ATCC 13127.</title>
        <authorList>
            <person name="Lucas S."/>
            <person name="Han J."/>
            <person name="Lapidus A."/>
            <person name="Cheng J.-F."/>
            <person name="Goodwin L."/>
            <person name="Pitluck S."/>
            <person name="Peters L."/>
            <person name="Munk A."/>
            <person name="Detter J.C."/>
            <person name="Han C."/>
            <person name="Tapia R."/>
            <person name="Land M."/>
            <person name="Hauser L."/>
            <person name="Kyrpides N."/>
            <person name="Ivanova N."/>
            <person name="Ovchinnikova G."/>
            <person name="Pagani I."/>
            <person name="Mead D."/>
            <person name="Brumm P."/>
            <person name="Woyke T."/>
        </authorList>
    </citation>
    <scope>NUCLEOTIDE SEQUENCE [LARGE SCALE GENOMIC DNA]</scope>
    <source>
        <strain evidence="7">ATCC 13127 / NRRL B-14078</strain>
    </source>
</reference>
<dbReference type="SUPFAM" id="SSF55846">
    <property type="entry name" value="N-acetylmuramoyl-L-alanine amidase-like"/>
    <property type="match status" value="1"/>
</dbReference>
<dbReference type="EMBL" id="CP002665">
    <property type="protein sequence ID" value="AEI11632.1"/>
    <property type="molecule type" value="Genomic_DNA"/>
</dbReference>
<name>F8A185_CELGA</name>
<feature type="region of interest" description="Disordered" evidence="2">
    <location>
        <begin position="52"/>
        <end position="72"/>
    </location>
</feature>
<dbReference type="SMART" id="SM00644">
    <property type="entry name" value="Ami_2"/>
    <property type="match status" value="1"/>
</dbReference>
<evidence type="ECO:0000259" key="5">
    <source>
        <dbReference type="SMART" id="SM00701"/>
    </source>
</evidence>
<dbReference type="HOGENOM" id="CLU_428081_0_0_11"/>
<dbReference type="SMART" id="SM00701">
    <property type="entry name" value="PGRP"/>
    <property type="match status" value="1"/>
</dbReference>
<dbReference type="GO" id="GO:0008745">
    <property type="term" value="F:N-acetylmuramoyl-L-alanine amidase activity"/>
    <property type="evidence" value="ECO:0007669"/>
    <property type="project" value="InterPro"/>
</dbReference>
<keyword evidence="7" id="KW-1185">Reference proteome</keyword>
<dbReference type="InterPro" id="IPR015510">
    <property type="entry name" value="PGRP"/>
</dbReference>
<evidence type="ECO:0000313" key="6">
    <source>
        <dbReference type="EMBL" id="AEI11632.1"/>
    </source>
</evidence>
<dbReference type="InterPro" id="IPR036505">
    <property type="entry name" value="Amidase/PGRP_sf"/>
</dbReference>
<dbReference type="InterPro" id="IPR002502">
    <property type="entry name" value="Amidase_domain"/>
</dbReference>
<evidence type="ECO:0000259" key="4">
    <source>
        <dbReference type="SMART" id="SM00644"/>
    </source>
</evidence>
<dbReference type="AlphaFoldDB" id="F8A185"/>
<proteinExistence type="inferred from homology"/>
<dbReference type="PANTHER" id="PTHR11022:SF41">
    <property type="entry name" value="PEPTIDOGLYCAN-RECOGNITION PROTEIN LC-RELATED"/>
    <property type="match status" value="1"/>
</dbReference>
<feature type="compositionally biased region" description="Low complexity" evidence="2">
    <location>
        <begin position="52"/>
        <end position="64"/>
    </location>
</feature>
<dbReference type="eggNOG" id="COG5479">
    <property type="taxonomic scope" value="Bacteria"/>
</dbReference>
<gene>
    <name evidence="6" type="ordered locus">Celgi_1113</name>
</gene>
<sequence length="639" mass="66774" precursor="true">MTPTTARPPLPGRTRTRVRRAWVAALPAAVLATALVAPSPAVAAPTVTAAPAAGAAQPGSGATGDPAGAVPGFVAEPAAAPRPARTRTLALTPAAPDVHEVTRTSTGGPFHLAAVTWPAGQKASVDVTIRVRTATGWSAWTELASDDDHAPDPGARTTARRAGTAPYVTAAADAVQVRVRSADELPAGLRLETIDPGTAPAPSAATTLAAAPATPATPTDAAADAVTQPTRLVPTQPTILSRAAWGADEKLRGNYGEDIWYGQIKGAFVHHTASANGYAASEVPAIIRSIYRYHVLSRGWDDIGYNFLVDRFGRVWEGAYGGIDKPVVGAHTKYYNSSSFAMSAIGDFTSVTPSQAVLDAYSSLFAWKLGLAGVWDPQGTTDYTYPGSRDQRTISGHRDAKATACPGQRLYDRIGTIRSGVERRMAAVPARLTLDGPAVSGAGERSLVTAQWARGDVPVDGKVNLQRWTGRTWEHVRQLTVVDGVVSTWVTPSATRSFRLRASSATLPVNVATSGTAGTSNTLTTTVARTPPSLELDGPAVLRIGDKASLTIRWWAGGPVDGAVNLQRRSGSSWVHVRQITVQDGTATTTLTPGASNSYRLRASRASTPPGVPLTDPLGTSNTYAVTAYPRDSAPFVGR</sequence>
<dbReference type="Pfam" id="PF01510">
    <property type="entry name" value="Amidase_2"/>
    <property type="match status" value="1"/>
</dbReference>
<feature type="domain" description="Peptidoglycan recognition protein family" evidence="5">
    <location>
        <begin position="237"/>
        <end position="392"/>
    </location>
</feature>
<dbReference type="Proteomes" id="UP000000485">
    <property type="component" value="Chromosome"/>
</dbReference>
<evidence type="ECO:0000256" key="2">
    <source>
        <dbReference type="SAM" id="MobiDB-lite"/>
    </source>
</evidence>
<evidence type="ECO:0000256" key="3">
    <source>
        <dbReference type="SAM" id="SignalP"/>
    </source>
</evidence>
<feature type="signal peptide" evidence="3">
    <location>
        <begin position="1"/>
        <end position="43"/>
    </location>
</feature>
<feature type="compositionally biased region" description="Low complexity" evidence="2">
    <location>
        <begin position="195"/>
        <end position="230"/>
    </location>
</feature>
<feature type="domain" description="N-acetylmuramoyl-L-alanine amidase" evidence="4">
    <location>
        <begin position="250"/>
        <end position="407"/>
    </location>
</feature>
<dbReference type="eggNOG" id="COG2385">
    <property type="taxonomic scope" value="Bacteria"/>
</dbReference>
<dbReference type="GO" id="GO:0009253">
    <property type="term" value="P:peptidoglycan catabolic process"/>
    <property type="evidence" value="ECO:0007669"/>
    <property type="project" value="InterPro"/>
</dbReference>
<dbReference type="Gene3D" id="3.40.80.10">
    <property type="entry name" value="Peptidoglycan recognition protein-like"/>
    <property type="match status" value="1"/>
</dbReference>
<dbReference type="GO" id="GO:0008270">
    <property type="term" value="F:zinc ion binding"/>
    <property type="evidence" value="ECO:0007669"/>
    <property type="project" value="InterPro"/>
</dbReference>
<comment type="similarity">
    <text evidence="1">Belongs to the N-acetylmuramoyl-L-alanine amidase 2 family.</text>
</comment>
<protein>
    <submittedName>
        <fullName evidence="6">N-acetylmuramoyl-L-alanine amidase family 2</fullName>
    </submittedName>
</protein>
<feature type="chain" id="PRO_5003367033" evidence="3">
    <location>
        <begin position="44"/>
        <end position="639"/>
    </location>
</feature>
<dbReference type="PANTHER" id="PTHR11022">
    <property type="entry name" value="PEPTIDOGLYCAN RECOGNITION PROTEIN"/>
    <property type="match status" value="1"/>
</dbReference>
<dbReference type="CDD" id="cd06583">
    <property type="entry name" value="PGRP"/>
    <property type="match status" value="1"/>
</dbReference>
<dbReference type="KEGG" id="cga:Celgi_1113"/>
<accession>F8A185</accession>
<dbReference type="InterPro" id="IPR006619">
    <property type="entry name" value="PGRP_domain_met/bac"/>
</dbReference>
<evidence type="ECO:0000256" key="1">
    <source>
        <dbReference type="ARBA" id="ARBA00007553"/>
    </source>
</evidence>
<evidence type="ECO:0000313" key="7">
    <source>
        <dbReference type="Proteomes" id="UP000000485"/>
    </source>
</evidence>